<dbReference type="Proteomes" id="UP000295689">
    <property type="component" value="Unassembled WGS sequence"/>
</dbReference>
<evidence type="ECO:0000313" key="3">
    <source>
        <dbReference type="Proteomes" id="UP000295689"/>
    </source>
</evidence>
<dbReference type="Pfam" id="PF08378">
    <property type="entry name" value="NERD"/>
    <property type="match status" value="1"/>
</dbReference>
<gene>
    <name evidence="2" type="ORF">EV146_10767</name>
</gene>
<dbReference type="EMBL" id="SLVV01000007">
    <property type="protein sequence ID" value="TCN24373.1"/>
    <property type="molecule type" value="Genomic_DNA"/>
</dbReference>
<organism evidence="2 3">
    <name type="scientific">Mesobacillus foraminis</name>
    <dbReference type="NCBI Taxonomy" id="279826"/>
    <lineage>
        <taxon>Bacteria</taxon>
        <taxon>Bacillati</taxon>
        <taxon>Bacillota</taxon>
        <taxon>Bacilli</taxon>
        <taxon>Bacillales</taxon>
        <taxon>Bacillaceae</taxon>
        <taxon>Mesobacillus</taxon>
    </lineage>
</organism>
<protein>
    <submittedName>
        <fullName evidence="2">Nuclease-like protein</fullName>
    </submittedName>
</protein>
<name>A0A4R2BD14_9BACI</name>
<feature type="domain" description="NERD" evidence="1">
    <location>
        <begin position="37"/>
        <end position="147"/>
    </location>
</feature>
<reference evidence="2 3" key="1">
    <citation type="journal article" date="2015" name="Stand. Genomic Sci.">
        <title>Genomic Encyclopedia of Bacterial and Archaeal Type Strains, Phase III: the genomes of soil and plant-associated and newly described type strains.</title>
        <authorList>
            <person name="Whitman W.B."/>
            <person name="Woyke T."/>
            <person name="Klenk H.P."/>
            <person name="Zhou Y."/>
            <person name="Lilburn T.G."/>
            <person name="Beck B.J."/>
            <person name="De Vos P."/>
            <person name="Vandamme P."/>
            <person name="Eisen J.A."/>
            <person name="Garrity G."/>
            <person name="Hugenholtz P."/>
            <person name="Kyrpides N.C."/>
        </authorList>
    </citation>
    <scope>NUCLEOTIDE SEQUENCE [LARGE SCALE GENOMIC DNA]</scope>
    <source>
        <strain evidence="2 3">CV53</strain>
    </source>
</reference>
<sequence>MFYKPRLATSELKLLRLLNARMNLTGREKQHYLNLEKGFEGELKFDLLLDGLTGERLILNDLLLEINNTSFQLDSLMIVQDTIYTFEIKNMEGEFYYENHSFHSISGTEIKNPNHQSQRSKILLRQLLKNINLHFPVEAFVIFVNLHFTLYQAPRELPIILPTQLHSFMTTLASKPSKLNSRHTKLAETLLLEHHNESPYTRRPAYHYRQLKKGITCPKCHAFMLKTENRMLMCGSCSWMENLDSAVMRIIEEFKLLFPDQKITTRVMVDWCGGDYSDKTIRRILVQNLSLKGYGRWTYFE</sequence>
<comment type="caution">
    <text evidence="2">The sequence shown here is derived from an EMBL/GenBank/DDBJ whole genome shotgun (WGS) entry which is preliminary data.</text>
</comment>
<dbReference type="InterPro" id="IPR011528">
    <property type="entry name" value="NERD"/>
</dbReference>
<evidence type="ECO:0000259" key="1">
    <source>
        <dbReference type="PROSITE" id="PS50965"/>
    </source>
</evidence>
<dbReference type="AlphaFoldDB" id="A0A4R2BD14"/>
<proteinExistence type="predicted"/>
<accession>A0A4R2BD14</accession>
<dbReference type="PROSITE" id="PS50965">
    <property type="entry name" value="NERD"/>
    <property type="match status" value="1"/>
</dbReference>
<evidence type="ECO:0000313" key="2">
    <source>
        <dbReference type="EMBL" id="TCN24373.1"/>
    </source>
</evidence>
<dbReference type="RefSeq" id="WP_132007065.1">
    <property type="nucleotide sequence ID" value="NZ_JABUHM010000005.1"/>
</dbReference>
<keyword evidence="3" id="KW-1185">Reference proteome</keyword>